<dbReference type="Proteomes" id="UP000007487">
    <property type="component" value="Chromosome"/>
</dbReference>
<dbReference type="RefSeq" id="WP_013620383.1">
    <property type="nucleotide sequence ID" value="NC_015167.1"/>
</dbReference>
<sequence>MQQHFIYFLYSKSIDRFYIGETSNLKNRLILHQKQHYKGSFTKSAKDWEIVFSKKCDSKQDALFLEKFIKRMKSKKFILKVIKNPEILDDILNNK</sequence>
<dbReference type="PANTHER" id="PTHR34477:SF1">
    <property type="entry name" value="UPF0213 PROTEIN YHBQ"/>
    <property type="match status" value="1"/>
</dbReference>
<dbReference type="SUPFAM" id="SSF82771">
    <property type="entry name" value="GIY-YIG endonuclease"/>
    <property type="match status" value="1"/>
</dbReference>
<dbReference type="PROSITE" id="PS50164">
    <property type="entry name" value="GIY_YIG"/>
    <property type="match status" value="1"/>
</dbReference>
<name>F0RCF8_CELLC</name>
<dbReference type="PANTHER" id="PTHR34477">
    <property type="entry name" value="UPF0213 PROTEIN YHBQ"/>
    <property type="match status" value="1"/>
</dbReference>
<dbReference type="Gene3D" id="3.40.1440.10">
    <property type="entry name" value="GIY-YIG endonuclease"/>
    <property type="match status" value="1"/>
</dbReference>
<dbReference type="KEGG" id="cly:Celly_0803"/>
<dbReference type="CDD" id="cd10449">
    <property type="entry name" value="GIY-YIG_SLX1_like"/>
    <property type="match status" value="1"/>
</dbReference>
<protein>
    <submittedName>
        <fullName evidence="3">Excinuclease ABC C subunit domain protein</fullName>
    </submittedName>
</protein>
<evidence type="ECO:0000259" key="2">
    <source>
        <dbReference type="PROSITE" id="PS50164"/>
    </source>
</evidence>
<dbReference type="InterPro" id="IPR000305">
    <property type="entry name" value="GIY-YIG_endonuc"/>
</dbReference>
<evidence type="ECO:0000256" key="1">
    <source>
        <dbReference type="ARBA" id="ARBA00007435"/>
    </source>
</evidence>
<reference evidence="3 4" key="1">
    <citation type="journal article" date="2011" name="Stand. Genomic Sci.">
        <title>Complete genome sequence of Cellulophaga lytica type strain (LIM- 21).</title>
        <authorList>
            <person name="Pati A."/>
            <person name="Abt B."/>
            <person name="Teshima H."/>
            <person name="Nolan M."/>
            <person name="Lapidus A."/>
            <person name="Lucas S."/>
            <person name="Hammon N."/>
            <person name="Deshpande S."/>
            <person name="Cheng J.F."/>
            <person name="Tapia R."/>
            <person name="Han C."/>
            <person name="Goodwin L."/>
            <person name="Pitluck S."/>
            <person name="Liolios K."/>
            <person name="Pagani I."/>
            <person name="Mavromatis K."/>
            <person name="Ovchinikova G."/>
            <person name="Chen A."/>
            <person name="Palaniappan K."/>
            <person name="Land M."/>
            <person name="Hauser L."/>
            <person name="Jeffries C.D."/>
            <person name="Detter J.C."/>
            <person name="Brambilla E.M."/>
            <person name="Kannan K.P."/>
            <person name="Rohde M."/>
            <person name="Spring S."/>
            <person name="Goker M."/>
            <person name="Woyke T."/>
            <person name="Bristow J."/>
            <person name="Eisen J.A."/>
            <person name="Markowitz V."/>
            <person name="Hugenholtz P."/>
            <person name="Kyrpides N.C."/>
            <person name="Klenk H.P."/>
            <person name="Ivanova N."/>
        </authorList>
    </citation>
    <scope>NUCLEOTIDE SEQUENCE [LARGE SCALE GENOMIC DNA]</scope>
    <source>
        <strain evidence="4">ATCC 23178 / DSM 7489 / JCM 8516 / NBRC 14961 / NCIMB 1423 / VKM B-1433 / Cy l20</strain>
    </source>
</reference>
<dbReference type="InterPro" id="IPR050190">
    <property type="entry name" value="UPF0213_domain"/>
</dbReference>
<accession>F0RCF8</accession>
<proteinExistence type="inferred from homology"/>
<dbReference type="AlphaFoldDB" id="F0RCF8"/>
<evidence type="ECO:0000313" key="4">
    <source>
        <dbReference type="Proteomes" id="UP000007487"/>
    </source>
</evidence>
<feature type="domain" description="GIY-YIG" evidence="2">
    <location>
        <begin position="2"/>
        <end position="79"/>
    </location>
</feature>
<dbReference type="EMBL" id="CP002534">
    <property type="protein sequence ID" value="ADY28635.1"/>
    <property type="molecule type" value="Genomic_DNA"/>
</dbReference>
<evidence type="ECO:0000313" key="3">
    <source>
        <dbReference type="EMBL" id="ADY28635.1"/>
    </source>
</evidence>
<keyword evidence="4" id="KW-1185">Reference proteome</keyword>
<dbReference type="OrthoDB" id="1495241at2"/>
<organism evidence="3 4">
    <name type="scientific">Cellulophaga lytica (strain ATCC 23178 / DSM 7489 / JCM 8516 / NBRC 14961 / NCIMB 1423 / VKM B-1433 / Cy l20)</name>
    <dbReference type="NCBI Taxonomy" id="867900"/>
    <lineage>
        <taxon>Bacteria</taxon>
        <taxon>Pseudomonadati</taxon>
        <taxon>Bacteroidota</taxon>
        <taxon>Flavobacteriia</taxon>
        <taxon>Flavobacteriales</taxon>
        <taxon>Flavobacteriaceae</taxon>
        <taxon>Cellulophaga</taxon>
    </lineage>
</organism>
<dbReference type="Pfam" id="PF01541">
    <property type="entry name" value="GIY-YIG"/>
    <property type="match status" value="1"/>
</dbReference>
<dbReference type="eggNOG" id="COG2827">
    <property type="taxonomic scope" value="Bacteria"/>
</dbReference>
<dbReference type="InterPro" id="IPR035901">
    <property type="entry name" value="GIY-YIG_endonuc_sf"/>
</dbReference>
<gene>
    <name evidence="3" type="ordered locus">Celly_0803</name>
</gene>
<dbReference type="HOGENOM" id="CLU_135650_6_1_10"/>
<dbReference type="STRING" id="867900.Celly_0803"/>
<comment type="similarity">
    <text evidence="1">Belongs to the UPF0213 family.</text>
</comment>